<reference evidence="2" key="1">
    <citation type="journal article" date="2020" name="Stud. Mycol.">
        <title>101 Dothideomycetes genomes: a test case for predicting lifestyles and emergence of pathogens.</title>
        <authorList>
            <person name="Haridas S."/>
            <person name="Albert R."/>
            <person name="Binder M."/>
            <person name="Bloem J."/>
            <person name="Labutti K."/>
            <person name="Salamov A."/>
            <person name="Andreopoulos B."/>
            <person name="Baker S."/>
            <person name="Barry K."/>
            <person name="Bills G."/>
            <person name="Bluhm B."/>
            <person name="Cannon C."/>
            <person name="Castanera R."/>
            <person name="Culley D."/>
            <person name="Daum C."/>
            <person name="Ezra D."/>
            <person name="Gonzalez J."/>
            <person name="Henrissat B."/>
            <person name="Kuo A."/>
            <person name="Liang C."/>
            <person name="Lipzen A."/>
            <person name="Lutzoni F."/>
            <person name="Magnuson J."/>
            <person name="Mondo S."/>
            <person name="Nolan M."/>
            <person name="Ohm R."/>
            <person name="Pangilinan J."/>
            <person name="Park H.-J."/>
            <person name="Ramirez L."/>
            <person name="Alfaro M."/>
            <person name="Sun H."/>
            <person name="Tritt A."/>
            <person name="Yoshinaga Y."/>
            <person name="Zwiers L.-H."/>
            <person name="Turgeon B."/>
            <person name="Goodwin S."/>
            <person name="Spatafora J."/>
            <person name="Crous P."/>
            <person name="Grigoriev I."/>
        </authorList>
    </citation>
    <scope>NUCLEOTIDE SEQUENCE</scope>
    <source>
        <strain evidence="2">Tuck. ex Michener</strain>
    </source>
</reference>
<evidence type="ECO:0000313" key="3">
    <source>
        <dbReference type="Proteomes" id="UP000800092"/>
    </source>
</evidence>
<dbReference type="AlphaFoldDB" id="A0A6A6HBV3"/>
<accession>A0A6A6HBV3</accession>
<keyword evidence="1" id="KW-0812">Transmembrane</keyword>
<dbReference type="Proteomes" id="UP000800092">
    <property type="component" value="Unassembled WGS sequence"/>
</dbReference>
<feature type="transmembrane region" description="Helical" evidence="1">
    <location>
        <begin position="185"/>
        <end position="206"/>
    </location>
</feature>
<dbReference type="EMBL" id="ML991790">
    <property type="protein sequence ID" value="KAF2235606.1"/>
    <property type="molecule type" value="Genomic_DNA"/>
</dbReference>
<protein>
    <submittedName>
        <fullName evidence="2">Uncharacterized protein</fullName>
    </submittedName>
</protein>
<evidence type="ECO:0000313" key="2">
    <source>
        <dbReference type="EMBL" id="KAF2235606.1"/>
    </source>
</evidence>
<name>A0A6A6HBV3_VIRVR</name>
<keyword evidence="1" id="KW-1133">Transmembrane helix</keyword>
<evidence type="ECO:0000256" key="1">
    <source>
        <dbReference type="SAM" id="Phobius"/>
    </source>
</evidence>
<sequence>MSQATSQSLSKGFQPLEPLAPHEFWCQPCISRLGRADDVMLTEQRHDHEMDIHDVAPLKDQQAALDLLLCKPQTCQNATTCHGCVSGQSKCEKVPFEFTNRMGTLVGLILQHQKLKVRNESEREEGERHGQILRWQMRALAIHMDREMTCFPKQAPNLADIVVYRAQKLKVLHSIKDEVVRLTTAYAALVRIFYAFFAVALLSIFLEPN</sequence>
<keyword evidence="3" id="KW-1185">Reference proteome</keyword>
<keyword evidence="1" id="KW-0472">Membrane</keyword>
<organism evidence="2 3">
    <name type="scientific">Viridothelium virens</name>
    <name type="common">Speckled blister lichen</name>
    <name type="synonym">Trypethelium virens</name>
    <dbReference type="NCBI Taxonomy" id="1048519"/>
    <lineage>
        <taxon>Eukaryota</taxon>
        <taxon>Fungi</taxon>
        <taxon>Dikarya</taxon>
        <taxon>Ascomycota</taxon>
        <taxon>Pezizomycotina</taxon>
        <taxon>Dothideomycetes</taxon>
        <taxon>Dothideomycetes incertae sedis</taxon>
        <taxon>Trypetheliales</taxon>
        <taxon>Trypetheliaceae</taxon>
        <taxon>Viridothelium</taxon>
    </lineage>
</organism>
<gene>
    <name evidence="2" type="ORF">EV356DRAFT_113416</name>
</gene>
<proteinExistence type="predicted"/>